<name>A0AAD6U0N6_9AGAR</name>
<evidence type="ECO:0000313" key="2">
    <source>
        <dbReference type="Proteomes" id="UP001222325"/>
    </source>
</evidence>
<sequence>MSLDSVAPPHTAATDFSFHFWCSPERTVSDAPHVSDARLDVKSLRAVASAFIGPLRIVCLISRVRVPMSDMPMRPTTLAREGRATCSDALSDVLPPSSCDYRVGAVPNVRAHQFNRPRSPSKKQTEFWRSRERAAHVGEAAAQFFFNALLDLARTIPVVPATSKFWQSRERAAARIRTFMRANTEIPPPAAQTDPRGSRPSATGTFFSVFRLLASAPSVIRLLPPSVNSRFGIPMSIPPPHLVPDACRDIIF</sequence>
<dbReference type="Proteomes" id="UP001222325">
    <property type="component" value="Unassembled WGS sequence"/>
</dbReference>
<accession>A0AAD6U0N6</accession>
<protein>
    <submittedName>
        <fullName evidence="1">Uncharacterized protein</fullName>
    </submittedName>
</protein>
<comment type="caution">
    <text evidence="1">The sequence shown here is derived from an EMBL/GenBank/DDBJ whole genome shotgun (WGS) entry which is preliminary data.</text>
</comment>
<proteinExistence type="predicted"/>
<evidence type="ECO:0000313" key="1">
    <source>
        <dbReference type="EMBL" id="KAJ7080805.1"/>
    </source>
</evidence>
<dbReference type="AlphaFoldDB" id="A0AAD6U0N6"/>
<gene>
    <name evidence="1" type="ORF">B0H15DRAFT_1025084</name>
</gene>
<organism evidence="1 2">
    <name type="scientific">Mycena belliarum</name>
    <dbReference type="NCBI Taxonomy" id="1033014"/>
    <lineage>
        <taxon>Eukaryota</taxon>
        <taxon>Fungi</taxon>
        <taxon>Dikarya</taxon>
        <taxon>Basidiomycota</taxon>
        <taxon>Agaricomycotina</taxon>
        <taxon>Agaricomycetes</taxon>
        <taxon>Agaricomycetidae</taxon>
        <taxon>Agaricales</taxon>
        <taxon>Marasmiineae</taxon>
        <taxon>Mycenaceae</taxon>
        <taxon>Mycena</taxon>
    </lineage>
</organism>
<reference evidence="1" key="1">
    <citation type="submission" date="2023-03" db="EMBL/GenBank/DDBJ databases">
        <title>Massive genome expansion in bonnet fungi (Mycena s.s.) driven by repeated elements and novel gene families across ecological guilds.</title>
        <authorList>
            <consortium name="Lawrence Berkeley National Laboratory"/>
            <person name="Harder C.B."/>
            <person name="Miyauchi S."/>
            <person name="Viragh M."/>
            <person name="Kuo A."/>
            <person name="Thoen E."/>
            <person name="Andreopoulos B."/>
            <person name="Lu D."/>
            <person name="Skrede I."/>
            <person name="Drula E."/>
            <person name="Henrissat B."/>
            <person name="Morin E."/>
            <person name="Kohler A."/>
            <person name="Barry K."/>
            <person name="LaButti K."/>
            <person name="Morin E."/>
            <person name="Salamov A."/>
            <person name="Lipzen A."/>
            <person name="Mereny Z."/>
            <person name="Hegedus B."/>
            <person name="Baldrian P."/>
            <person name="Stursova M."/>
            <person name="Weitz H."/>
            <person name="Taylor A."/>
            <person name="Grigoriev I.V."/>
            <person name="Nagy L.G."/>
            <person name="Martin F."/>
            <person name="Kauserud H."/>
        </authorList>
    </citation>
    <scope>NUCLEOTIDE SEQUENCE</scope>
    <source>
        <strain evidence="1">CBHHK173m</strain>
    </source>
</reference>
<dbReference type="EMBL" id="JARJCN010000053">
    <property type="protein sequence ID" value="KAJ7080805.1"/>
    <property type="molecule type" value="Genomic_DNA"/>
</dbReference>
<keyword evidence="2" id="KW-1185">Reference proteome</keyword>